<evidence type="ECO:0000256" key="12">
    <source>
        <dbReference type="SAM" id="Coils"/>
    </source>
</evidence>
<evidence type="ECO:0000256" key="9">
    <source>
        <dbReference type="ARBA" id="ARBA00023200"/>
    </source>
</evidence>
<dbReference type="InterPro" id="IPR000719">
    <property type="entry name" value="Prot_kinase_dom"/>
</dbReference>
<keyword evidence="7" id="KW-0418">Kinase</keyword>
<keyword evidence="8" id="KW-0067">ATP-binding</keyword>
<evidence type="ECO:0000313" key="15">
    <source>
        <dbReference type="WBParaSite" id="SMUV_0000394501-mRNA-1"/>
    </source>
</evidence>
<dbReference type="InterPro" id="IPR011009">
    <property type="entry name" value="Kinase-like_dom_sf"/>
</dbReference>
<evidence type="ECO:0000256" key="6">
    <source>
        <dbReference type="ARBA" id="ARBA00022741"/>
    </source>
</evidence>
<evidence type="ECO:0000313" key="14">
    <source>
        <dbReference type="Proteomes" id="UP000046393"/>
    </source>
</evidence>
<dbReference type="GO" id="GO:0005524">
    <property type="term" value="F:ATP binding"/>
    <property type="evidence" value="ECO:0007669"/>
    <property type="project" value="UniProtKB-KW"/>
</dbReference>
<comment type="catalytic activity">
    <reaction evidence="10">
        <text>L-threonyl-[protein] + ATP = O-phospho-L-threonyl-[protein] + ADP + H(+)</text>
        <dbReference type="Rhea" id="RHEA:46608"/>
        <dbReference type="Rhea" id="RHEA-COMP:11060"/>
        <dbReference type="Rhea" id="RHEA-COMP:11605"/>
        <dbReference type="ChEBI" id="CHEBI:15378"/>
        <dbReference type="ChEBI" id="CHEBI:30013"/>
        <dbReference type="ChEBI" id="CHEBI:30616"/>
        <dbReference type="ChEBI" id="CHEBI:61977"/>
        <dbReference type="ChEBI" id="CHEBI:456216"/>
        <dbReference type="EC" id="2.7.11.1"/>
    </reaction>
</comment>
<dbReference type="EC" id="2.7.11.1" evidence="2"/>
<proteinExistence type="predicted"/>
<comment type="catalytic activity">
    <reaction evidence="11">
        <text>L-seryl-[protein] + ATP = O-phospho-L-seryl-[protein] + ADP + H(+)</text>
        <dbReference type="Rhea" id="RHEA:17989"/>
        <dbReference type="Rhea" id="RHEA-COMP:9863"/>
        <dbReference type="Rhea" id="RHEA-COMP:11604"/>
        <dbReference type="ChEBI" id="CHEBI:15378"/>
        <dbReference type="ChEBI" id="CHEBI:29999"/>
        <dbReference type="ChEBI" id="CHEBI:30616"/>
        <dbReference type="ChEBI" id="CHEBI:83421"/>
        <dbReference type="ChEBI" id="CHEBI:456216"/>
        <dbReference type="EC" id="2.7.11.1"/>
    </reaction>
</comment>
<keyword evidence="4" id="KW-0723">Serine/threonine-protein kinase</keyword>
<dbReference type="InterPro" id="IPR008271">
    <property type="entry name" value="Ser/Thr_kinase_AS"/>
</dbReference>
<evidence type="ECO:0000256" key="4">
    <source>
        <dbReference type="ARBA" id="ARBA00022527"/>
    </source>
</evidence>
<organism evidence="14 15">
    <name type="scientific">Syphacia muris</name>
    <dbReference type="NCBI Taxonomy" id="451379"/>
    <lineage>
        <taxon>Eukaryota</taxon>
        <taxon>Metazoa</taxon>
        <taxon>Ecdysozoa</taxon>
        <taxon>Nematoda</taxon>
        <taxon>Chromadorea</taxon>
        <taxon>Rhabditida</taxon>
        <taxon>Spirurina</taxon>
        <taxon>Oxyuridomorpha</taxon>
        <taxon>Oxyuroidea</taxon>
        <taxon>Oxyuridae</taxon>
        <taxon>Syphacia</taxon>
    </lineage>
</organism>
<keyword evidence="12" id="KW-0175">Coiled coil</keyword>
<feature type="domain" description="Protein kinase" evidence="13">
    <location>
        <begin position="409"/>
        <end position="663"/>
    </location>
</feature>
<evidence type="ECO:0000256" key="1">
    <source>
        <dbReference type="ARBA" id="ARBA00004192"/>
    </source>
</evidence>
<feature type="coiled-coil region" evidence="12">
    <location>
        <begin position="164"/>
        <end position="370"/>
    </location>
</feature>
<accession>A0A158R4N7</accession>
<evidence type="ECO:0000256" key="3">
    <source>
        <dbReference type="ARBA" id="ARBA00016885"/>
    </source>
</evidence>
<comment type="subcellular location">
    <subcellularLocation>
        <location evidence="1">Host cytoplasm</location>
    </subcellularLocation>
</comment>
<sequence>MKKSFKEICGSADQNANVCKRSSGSSLKANDGYVYLESTEFSKEFMVETVRKTVTTEEFLEASSNAVISNGCDLQLPSVSGDIPASELALKVDHTSPPSTPRSFEEYARKRLSDYSFMILESFCEKEVFCNNCYKMQVEVEKVIDKFPALLKVPSGGNADCTSVQRLEEVIAAANNQVESVLKRRDELQLQLNKTKDNLAAAERRLDELAAENKSLRGEISDFETNNIARSKYDKAKAVLFEKEIQLNKQMDEIVILENQLATLKQEKAATNVRMECILRERDELQSQLNKTKRSLAAVEKEKKFVQRDFKFCMEKKHQEIDRQKDLEIAYLKDENRRLSKACDDADEEISQLRKNLFQAKQKLVKIKGQKVIETEIFYMFGLSVKQLRHCYQYGNQLKKLGDSFLDNYDVVGYIGAGACGSVYKAVRKCDQKLVAFKDLSLPYCTMDEWMIGPYPYEVYALEKLVGVPGVIQYLDYYVEDVKVNAKLLLVMEFLEHSSNLKELLEPCSPLPEAFVRFIFKQITEAIMHCVERKIYHLDLKADNMIINFETGEIKIIDFGVIAMCGDYDMKRKKFHDYIYGLPPPEWKKHVKPSKLMSWVLGRQLYTLLTNSTALDTYYIDVPEVFEYPDHVSLGARKLVEKCMKLDMDDRPSFKEILDDEWLKGVESPPMNICNFSDEIKKFVTDHWNVRVSGGQKDHNIMQKKGKIQSISKPLENVFEGSVGGIVFNSTYSESWGEC</sequence>
<keyword evidence="14" id="KW-1185">Reference proteome</keyword>
<evidence type="ECO:0000256" key="10">
    <source>
        <dbReference type="ARBA" id="ARBA00047899"/>
    </source>
</evidence>
<evidence type="ECO:0000256" key="8">
    <source>
        <dbReference type="ARBA" id="ARBA00022840"/>
    </source>
</evidence>
<dbReference type="AlphaFoldDB" id="A0A158R4N7"/>
<name>A0A158R4N7_9BILA</name>
<dbReference type="Gene3D" id="1.10.510.10">
    <property type="entry name" value="Transferase(Phosphotransferase) domain 1"/>
    <property type="match status" value="1"/>
</dbReference>
<dbReference type="Proteomes" id="UP000046393">
    <property type="component" value="Unplaced"/>
</dbReference>
<dbReference type="SUPFAM" id="SSF56112">
    <property type="entry name" value="Protein kinase-like (PK-like)"/>
    <property type="match status" value="1"/>
</dbReference>
<dbReference type="PROSITE" id="PS00108">
    <property type="entry name" value="PROTEIN_KINASE_ST"/>
    <property type="match status" value="1"/>
</dbReference>
<evidence type="ECO:0000256" key="5">
    <source>
        <dbReference type="ARBA" id="ARBA00022679"/>
    </source>
</evidence>
<dbReference type="SMART" id="SM00220">
    <property type="entry name" value="S_TKc"/>
    <property type="match status" value="1"/>
</dbReference>
<dbReference type="GO" id="GO:0004674">
    <property type="term" value="F:protein serine/threonine kinase activity"/>
    <property type="evidence" value="ECO:0007669"/>
    <property type="project" value="UniProtKB-KW"/>
</dbReference>
<keyword evidence="9" id="KW-1035">Host cytoplasm</keyword>
<dbReference type="WBParaSite" id="SMUV_0000394501-mRNA-1">
    <property type="protein sequence ID" value="SMUV_0000394501-mRNA-1"/>
    <property type="gene ID" value="SMUV_0000394501"/>
</dbReference>
<evidence type="ECO:0000256" key="7">
    <source>
        <dbReference type="ARBA" id="ARBA00022777"/>
    </source>
</evidence>
<dbReference type="GO" id="GO:0005737">
    <property type="term" value="C:cytoplasm"/>
    <property type="evidence" value="ECO:0007669"/>
    <property type="project" value="TreeGrafter"/>
</dbReference>
<dbReference type="GO" id="GO:0030430">
    <property type="term" value="C:host cell cytoplasm"/>
    <property type="evidence" value="ECO:0007669"/>
    <property type="project" value="UniProtKB-SubCell"/>
</dbReference>
<dbReference type="Pfam" id="PF00069">
    <property type="entry name" value="Pkinase"/>
    <property type="match status" value="1"/>
</dbReference>
<reference evidence="15" key="1">
    <citation type="submission" date="2016-04" db="UniProtKB">
        <authorList>
            <consortium name="WormBaseParasite"/>
        </authorList>
    </citation>
    <scope>IDENTIFICATION</scope>
</reference>
<evidence type="ECO:0000256" key="2">
    <source>
        <dbReference type="ARBA" id="ARBA00012513"/>
    </source>
</evidence>
<dbReference type="STRING" id="451379.A0A158R4N7"/>
<evidence type="ECO:0000256" key="11">
    <source>
        <dbReference type="ARBA" id="ARBA00048679"/>
    </source>
</evidence>
<dbReference type="PANTHER" id="PTHR22984">
    <property type="entry name" value="SERINE/THREONINE-PROTEIN KINASE PIM"/>
    <property type="match status" value="1"/>
</dbReference>
<keyword evidence="6" id="KW-0547">Nucleotide-binding</keyword>
<dbReference type="PANTHER" id="PTHR22984:SF25">
    <property type="entry name" value="PROTEIN KINASE DOMAIN-CONTAINING PROTEIN"/>
    <property type="match status" value="1"/>
</dbReference>
<protein>
    <recommendedName>
        <fullName evidence="3">Serine/threonine-protein kinase 1</fullName>
        <ecNumber evidence="2">2.7.11.1</ecNumber>
    </recommendedName>
</protein>
<dbReference type="InterPro" id="IPR051138">
    <property type="entry name" value="PIM_Ser/Thr_kinase"/>
</dbReference>
<evidence type="ECO:0000259" key="13">
    <source>
        <dbReference type="PROSITE" id="PS50011"/>
    </source>
</evidence>
<dbReference type="PROSITE" id="PS50011">
    <property type="entry name" value="PROTEIN_KINASE_DOM"/>
    <property type="match status" value="1"/>
</dbReference>
<keyword evidence="5" id="KW-0808">Transferase</keyword>